<reference evidence="8" key="2">
    <citation type="submission" date="2025-09" db="UniProtKB">
        <authorList>
            <consortium name="Ensembl"/>
        </authorList>
    </citation>
    <scope>IDENTIFICATION</scope>
</reference>
<name>A0A8C8YEF2_PROSS</name>
<dbReference type="GO" id="GO:0005886">
    <property type="term" value="C:plasma membrane"/>
    <property type="evidence" value="ECO:0007669"/>
    <property type="project" value="UniProtKB-SubCell"/>
</dbReference>
<keyword evidence="9" id="KW-1185">Reference proteome</keyword>
<dbReference type="SMART" id="SM00134">
    <property type="entry name" value="LU"/>
    <property type="match status" value="1"/>
</dbReference>
<evidence type="ECO:0000256" key="5">
    <source>
        <dbReference type="ARBA" id="ARBA00023180"/>
    </source>
</evidence>
<accession>A0A8C8YEF2</accession>
<evidence type="ECO:0000256" key="4">
    <source>
        <dbReference type="ARBA" id="ARBA00023136"/>
    </source>
</evidence>
<evidence type="ECO:0000313" key="8">
    <source>
        <dbReference type="Ensembl" id="ENSPSMP00000002572.1"/>
    </source>
</evidence>
<dbReference type="SUPFAM" id="SSF57302">
    <property type="entry name" value="Snake toxin-like"/>
    <property type="match status" value="1"/>
</dbReference>
<comment type="subcellular location">
    <subcellularLocation>
        <location evidence="1">Cell membrane</location>
    </subcellularLocation>
</comment>
<dbReference type="Gene3D" id="2.10.60.10">
    <property type="entry name" value="CD59"/>
    <property type="match status" value="1"/>
</dbReference>
<evidence type="ECO:0000313" key="9">
    <source>
        <dbReference type="Proteomes" id="UP000694414"/>
    </source>
</evidence>
<feature type="signal peptide" evidence="6">
    <location>
        <begin position="1"/>
        <end position="18"/>
    </location>
</feature>
<dbReference type="GeneTree" id="ENSGT00940000159966"/>
<evidence type="ECO:0000259" key="7">
    <source>
        <dbReference type="SMART" id="SM00134"/>
    </source>
</evidence>
<dbReference type="Pfam" id="PF00087">
    <property type="entry name" value="Toxin_TOLIP"/>
    <property type="match status" value="1"/>
</dbReference>
<dbReference type="Ensembl" id="ENSPSMT00000003061.1">
    <property type="protein sequence ID" value="ENSPSMP00000002572.1"/>
    <property type="gene ID" value="ENSPSMG00000002033.1"/>
</dbReference>
<evidence type="ECO:0000256" key="1">
    <source>
        <dbReference type="ARBA" id="ARBA00004236"/>
    </source>
</evidence>
<dbReference type="InterPro" id="IPR016054">
    <property type="entry name" value="LY6_UPA_recep-like"/>
</dbReference>
<organism evidence="8 9">
    <name type="scientific">Prolemur simus</name>
    <name type="common">Greater bamboo lemur</name>
    <name type="synonym">Hapalemur simus</name>
    <dbReference type="NCBI Taxonomy" id="1328070"/>
    <lineage>
        <taxon>Eukaryota</taxon>
        <taxon>Metazoa</taxon>
        <taxon>Chordata</taxon>
        <taxon>Craniata</taxon>
        <taxon>Vertebrata</taxon>
        <taxon>Euteleostomi</taxon>
        <taxon>Mammalia</taxon>
        <taxon>Eutheria</taxon>
        <taxon>Euarchontoglires</taxon>
        <taxon>Primates</taxon>
        <taxon>Strepsirrhini</taxon>
        <taxon>Lemuriformes</taxon>
        <taxon>Lemuridae</taxon>
        <taxon>Prolemur</taxon>
    </lineage>
</organism>
<dbReference type="CDD" id="cd23550">
    <property type="entry name" value="TFP_LU_ECD_Ly6K"/>
    <property type="match status" value="1"/>
</dbReference>
<dbReference type="AlphaFoldDB" id="A0A8C8YEF2"/>
<dbReference type="InterPro" id="IPR035076">
    <property type="entry name" value="Toxin/TOLIP"/>
</dbReference>
<evidence type="ECO:0000256" key="2">
    <source>
        <dbReference type="ARBA" id="ARBA00022475"/>
    </source>
</evidence>
<dbReference type="GO" id="GO:0001669">
    <property type="term" value="C:acrosomal vesicle"/>
    <property type="evidence" value="ECO:0007669"/>
    <property type="project" value="TreeGrafter"/>
</dbReference>
<proteinExistence type="predicted"/>
<keyword evidence="3 6" id="KW-0732">Signal</keyword>
<dbReference type="Proteomes" id="UP000694414">
    <property type="component" value="Unplaced"/>
</dbReference>
<protein>
    <recommendedName>
        <fullName evidence="7">UPAR/Ly6 domain-containing protein</fullName>
    </recommendedName>
</protein>
<keyword evidence="2" id="KW-1003">Cell membrane</keyword>
<dbReference type="GO" id="GO:0007339">
    <property type="term" value="P:binding of sperm to zona pellucida"/>
    <property type="evidence" value="ECO:0007669"/>
    <property type="project" value="TreeGrafter"/>
</dbReference>
<dbReference type="PANTHER" id="PTHR15049:SF1">
    <property type="entry name" value="LYMPHOCYTE ANTIGEN 6K"/>
    <property type="match status" value="1"/>
</dbReference>
<dbReference type="InterPro" id="IPR052874">
    <property type="entry name" value="Sperm-ZP_regulatory"/>
</dbReference>
<evidence type="ECO:0000256" key="6">
    <source>
        <dbReference type="SAM" id="SignalP"/>
    </source>
</evidence>
<dbReference type="PANTHER" id="PTHR15049">
    <property type="entry name" value="GLYCOSYL-PHOSPHATIDYLINOSITOL-ANCHORED MOLECULE-LIKE PROTEIN-RELATED"/>
    <property type="match status" value="1"/>
</dbReference>
<feature type="chain" id="PRO_5034640900" description="UPAR/Ly6 domain-containing protein" evidence="6">
    <location>
        <begin position="19"/>
        <end position="144"/>
    </location>
</feature>
<keyword evidence="5" id="KW-0325">Glycoprotein</keyword>
<keyword evidence="4" id="KW-0472">Membrane</keyword>
<evidence type="ECO:0000256" key="3">
    <source>
        <dbReference type="ARBA" id="ARBA00022729"/>
    </source>
</evidence>
<sequence length="144" mass="15967">MALLALLLLVVGLPHVQLSCHVCEQENDFSCKNVQQCHQADKFCGIITIKIFPRFFMISKQCARWCPVIEEPSQARSKRFILEGPTPFLYVLCCKSNLCNELGPAMDYTVFRQYTGRASEVSRGSASLATFLAFTATIGGLGLP</sequence>
<reference evidence="8" key="1">
    <citation type="submission" date="2025-08" db="UniProtKB">
        <authorList>
            <consortium name="Ensembl"/>
        </authorList>
    </citation>
    <scope>IDENTIFICATION</scope>
</reference>
<dbReference type="InterPro" id="IPR045860">
    <property type="entry name" value="Snake_toxin-like_sf"/>
</dbReference>
<feature type="domain" description="UPAR/Ly6" evidence="7">
    <location>
        <begin position="18"/>
        <end position="109"/>
    </location>
</feature>